<dbReference type="STRING" id="1123392.GCA_000376425_00700"/>
<evidence type="ECO:0000256" key="1">
    <source>
        <dbReference type="SAM" id="SignalP"/>
    </source>
</evidence>
<proteinExistence type="predicted"/>
<sequence length="151" mass="14840">MNKPFAVALIAASTLLLAGCPAGMGGSDYSRSQARTVQEVQMGIVESVREVTIEGTKTPIGAGAGAIVGGVAGSTVGGGRGSVVGATIGAVLGGVGGAAAEEAVTRQKGVEITVKLDSGRMIAITQAADQEFRGGDRVRVLSGGGVTRVTQ</sequence>
<feature type="chain" id="PRO_5007177180" evidence="1">
    <location>
        <begin position="19"/>
        <end position="151"/>
    </location>
</feature>
<reference evidence="2 3" key="1">
    <citation type="journal article" date="2015" name="Appl. Environ. Microbiol.">
        <title>Aerobic and Anaerobic Thiosulfate Oxidation by a Cold-Adapted, Subglacial Chemoautotroph.</title>
        <authorList>
            <person name="Harrold Z.R."/>
            <person name="Skidmore M.L."/>
            <person name="Hamilton T.L."/>
            <person name="Desch L."/>
            <person name="Amada K."/>
            <person name="van Gelder W."/>
            <person name="Glover K."/>
            <person name="Roden E.E."/>
            <person name="Boyd E.S."/>
        </authorList>
    </citation>
    <scope>NUCLEOTIDE SEQUENCE [LARGE SCALE GENOMIC DNA]</scope>
    <source>
        <strain evidence="2 3">RG</strain>
    </source>
</reference>
<dbReference type="EMBL" id="LDUG01000020">
    <property type="protein sequence ID" value="KVW96197.1"/>
    <property type="molecule type" value="Genomic_DNA"/>
</dbReference>
<accession>A0A125BCQ1</accession>
<comment type="caution">
    <text evidence="2">The sequence shown here is derived from an EMBL/GenBank/DDBJ whole genome shotgun (WGS) entry which is preliminary data.</text>
</comment>
<evidence type="ECO:0000313" key="3">
    <source>
        <dbReference type="Proteomes" id="UP000064243"/>
    </source>
</evidence>
<feature type="signal peptide" evidence="1">
    <location>
        <begin position="1"/>
        <end position="18"/>
    </location>
</feature>
<dbReference type="PROSITE" id="PS51257">
    <property type="entry name" value="PROKAR_LIPOPROTEIN"/>
    <property type="match status" value="1"/>
</dbReference>
<evidence type="ECO:0000313" key="2">
    <source>
        <dbReference type="EMBL" id="KVW96197.1"/>
    </source>
</evidence>
<keyword evidence="1" id="KW-0732">Signal</keyword>
<dbReference type="Proteomes" id="UP000064243">
    <property type="component" value="Unassembled WGS sequence"/>
</dbReference>
<name>A0A125BCQ1_THIDE</name>
<keyword evidence="3" id="KW-1185">Reference proteome</keyword>
<protein>
    <submittedName>
        <fullName evidence="2">Membrane protein</fullName>
    </submittedName>
</protein>
<dbReference type="AlphaFoldDB" id="A0A125BCQ1"/>
<gene>
    <name evidence="2" type="ORF">ABW22_07825</name>
</gene>
<dbReference type="RefSeq" id="WP_059754453.1">
    <property type="nucleotide sequence ID" value="NZ_LDUG01000020.1"/>
</dbReference>
<organism evidence="2 3">
    <name type="scientific">Thiobacillus denitrificans</name>
    <dbReference type="NCBI Taxonomy" id="36861"/>
    <lineage>
        <taxon>Bacteria</taxon>
        <taxon>Pseudomonadati</taxon>
        <taxon>Pseudomonadota</taxon>
        <taxon>Betaproteobacteria</taxon>
        <taxon>Nitrosomonadales</taxon>
        <taxon>Thiobacillaceae</taxon>
        <taxon>Thiobacillus</taxon>
    </lineage>
</organism>
<dbReference type="OrthoDB" id="5298161at2"/>
<dbReference type="PATRIC" id="fig|36861.3.peg.1212"/>